<sequence length="369" mass="42460">MKIGFDAKRFFNNASGLGNYSRDLIRILSKFAPQNDYILYTPSTSIERYANLVSPEQIKKPQGYINQNFPNLWRTKRIVSDLKRDQIDIFHGLSGEIPVDLTSAKIKSLVSMHDLIFMRYPSLYHPIDRWIYKKKFAHACRRADKIIAISKQTKNDIVEFFDIPPEKIAIIYQGCHEAFKIEKTAIEKEALKKRLGLPDEFLLNVGTIEERKNALSIVKAIENIDIPLVIVGKSTKYQLQLKEFISKHQMEHRVYFLSGLDMQELSILYSSALAFIYPSIYEGFGIPIIEALYSGTPVITTDSGVFPEAGGPFSQYVSPHDIENIRHTVKTVIEDSMLRQDMRIKGLDYVQKFNDEHLASQWAEQYLIL</sequence>
<dbReference type="SUPFAM" id="SSF53756">
    <property type="entry name" value="UDP-Glycosyltransferase/glycogen phosphorylase"/>
    <property type="match status" value="1"/>
</dbReference>
<evidence type="ECO:0000256" key="1">
    <source>
        <dbReference type="ARBA" id="ARBA00022679"/>
    </source>
</evidence>
<gene>
    <name evidence="4" type="ORF">DCO56_17665</name>
</gene>
<organism evidence="4 5">
    <name type="scientific">Sphingobacterium athyrii</name>
    <dbReference type="NCBI Taxonomy" id="2152717"/>
    <lineage>
        <taxon>Bacteria</taxon>
        <taxon>Pseudomonadati</taxon>
        <taxon>Bacteroidota</taxon>
        <taxon>Sphingobacteriia</taxon>
        <taxon>Sphingobacteriales</taxon>
        <taxon>Sphingobacteriaceae</taxon>
        <taxon>Sphingobacterium</taxon>
    </lineage>
</organism>
<evidence type="ECO:0000259" key="3">
    <source>
        <dbReference type="Pfam" id="PF13439"/>
    </source>
</evidence>
<dbReference type="InterPro" id="IPR001296">
    <property type="entry name" value="Glyco_trans_1"/>
</dbReference>
<feature type="domain" description="Glycosyl transferase family 1" evidence="2">
    <location>
        <begin position="192"/>
        <end position="345"/>
    </location>
</feature>
<keyword evidence="5" id="KW-1185">Reference proteome</keyword>
<dbReference type="RefSeq" id="WP_108635051.1">
    <property type="nucleotide sequence ID" value="NZ_QCXX01000004.1"/>
</dbReference>
<name>A0A363NSJ1_9SPHI</name>
<dbReference type="Proteomes" id="UP000250831">
    <property type="component" value="Unassembled WGS sequence"/>
</dbReference>
<evidence type="ECO:0000313" key="5">
    <source>
        <dbReference type="Proteomes" id="UP000250831"/>
    </source>
</evidence>
<evidence type="ECO:0000313" key="4">
    <source>
        <dbReference type="EMBL" id="PUV23713.1"/>
    </source>
</evidence>
<evidence type="ECO:0000259" key="2">
    <source>
        <dbReference type="Pfam" id="PF00534"/>
    </source>
</evidence>
<protein>
    <submittedName>
        <fullName evidence="4">Glycosyl transferase family 1</fullName>
    </submittedName>
</protein>
<feature type="domain" description="Glycosyltransferase subfamily 4-like N-terminal" evidence="3">
    <location>
        <begin position="16"/>
        <end position="175"/>
    </location>
</feature>
<dbReference type="EMBL" id="QCXX01000004">
    <property type="protein sequence ID" value="PUV23713.1"/>
    <property type="molecule type" value="Genomic_DNA"/>
</dbReference>
<dbReference type="PANTHER" id="PTHR46401">
    <property type="entry name" value="GLYCOSYLTRANSFERASE WBBK-RELATED"/>
    <property type="match status" value="1"/>
</dbReference>
<dbReference type="CDD" id="cd03809">
    <property type="entry name" value="GT4_MtfB-like"/>
    <property type="match status" value="1"/>
</dbReference>
<proteinExistence type="predicted"/>
<dbReference type="Gene3D" id="3.40.50.2000">
    <property type="entry name" value="Glycogen Phosphorylase B"/>
    <property type="match status" value="2"/>
</dbReference>
<dbReference type="AlphaFoldDB" id="A0A363NSJ1"/>
<dbReference type="Pfam" id="PF13439">
    <property type="entry name" value="Glyco_transf_4"/>
    <property type="match status" value="1"/>
</dbReference>
<dbReference type="PANTHER" id="PTHR46401:SF2">
    <property type="entry name" value="GLYCOSYLTRANSFERASE WBBK-RELATED"/>
    <property type="match status" value="1"/>
</dbReference>
<dbReference type="Pfam" id="PF00534">
    <property type="entry name" value="Glycos_transf_1"/>
    <property type="match status" value="1"/>
</dbReference>
<dbReference type="GO" id="GO:0016757">
    <property type="term" value="F:glycosyltransferase activity"/>
    <property type="evidence" value="ECO:0007669"/>
    <property type="project" value="InterPro"/>
</dbReference>
<dbReference type="OrthoDB" id="9801609at2"/>
<reference evidence="4 5" key="1">
    <citation type="submission" date="2018-04" db="EMBL/GenBank/DDBJ databases">
        <title>Sphingobacterium sp. M46 Genome.</title>
        <authorList>
            <person name="Cheng J."/>
            <person name="Li Y."/>
        </authorList>
    </citation>
    <scope>NUCLEOTIDE SEQUENCE [LARGE SCALE GENOMIC DNA]</scope>
    <source>
        <strain evidence="4 5">M46</strain>
    </source>
</reference>
<keyword evidence="1 4" id="KW-0808">Transferase</keyword>
<dbReference type="InterPro" id="IPR028098">
    <property type="entry name" value="Glyco_trans_4-like_N"/>
</dbReference>
<accession>A0A363NSJ1</accession>
<comment type="caution">
    <text evidence="4">The sequence shown here is derived from an EMBL/GenBank/DDBJ whole genome shotgun (WGS) entry which is preliminary data.</text>
</comment>